<evidence type="ECO:0000313" key="6">
    <source>
        <dbReference type="Ensembl" id="ENSEBUP00000021271.1"/>
    </source>
</evidence>
<proteinExistence type="predicted"/>
<dbReference type="Gene3D" id="1.20.5.4770">
    <property type="match status" value="1"/>
</dbReference>
<organism evidence="6 7">
    <name type="scientific">Eptatretus burgeri</name>
    <name type="common">Inshore hagfish</name>
    <dbReference type="NCBI Taxonomy" id="7764"/>
    <lineage>
        <taxon>Eukaryota</taxon>
        <taxon>Metazoa</taxon>
        <taxon>Chordata</taxon>
        <taxon>Craniata</taxon>
        <taxon>Vertebrata</taxon>
        <taxon>Cyclostomata</taxon>
        <taxon>Myxini</taxon>
        <taxon>Myxiniformes</taxon>
        <taxon>Myxinidae</taxon>
        <taxon>Eptatretinae</taxon>
        <taxon>Eptatretus</taxon>
    </lineage>
</organism>
<protein>
    <submittedName>
        <fullName evidence="6">Zinc finger AN1-type containing 6</fullName>
    </submittedName>
</protein>
<evidence type="ECO:0000256" key="4">
    <source>
        <dbReference type="SAM" id="MobiDB-lite"/>
    </source>
</evidence>
<evidence type="ECO:0000256" key="2">
    <source>
        <dbReference type="ARBA" id="ARBA00022771"/>
    </source>
</evidence>
<evidence type="ECO:0000256" key="1">
    <source>
        <dbReference type="ARBA" id="ARBA00022723"/>
    </source>
</evidence>
<feature type="compositionally biased region" description="Low complexity" evidence="4">
    <location>
        <begin position="92"/>
        <end position="117"/>
    </location>
</feature>
<feature type="domain" description="A20-type" evidence="5">
    <location>
        <begin position="8"/>
        <end position="42"/>
    </location>
</feature>
<dbReference type="GeneTree" id="ENSGT00940000160833"/>
<dbReference type="Ensembl" id="ENSEBUT00000021847.1">
    <property type="protein sequence ID" value="ENSEBUP00000021271.1"/>
    <property type="gene ID" value="ENSEBUG00000013138.1"/>
</dbReference>
<evidence type="ECO:0000256" key="3">
    <source>
        <dbReference type="ARBA" id="ARBA00022833"/>
    </source>
</evidence>
<dbReference type="FunFam" id="1.20.5.4770:FF:000001">
    <property type="entry name" value="Zinc finger AN1-type containing 6"/>
    <property type="match status" value="1"/>
</dbReference>
<keyword evidence="3" id="KW-0862">Zinc</keyword>
<dbReference type="GO" id="GO:0008270">
    <property type="term" value="F:zinc ion binding"/>
    <property type="evidence" value="ECO:0007669"/>
    <property type="project" value="UniProtKB-KW"/>
</dbReference>
<evidence type="ECO:0000259" key="5">
    <source>
        <dbReference type="PROSITE" id="PS51036"/>
    </source>
</evidence>
<keyword evidence="1" id="KW-0479">Metal-binding</keyword>
<dbReference type="PANTHER" id="PTHR10634:SF149">
    <property type="entry name" value="AN1-TYPE DOMAIN-CONTAINING PROTEIN-RELATED"/>
    <property type="match status" value="1"/>
</dbReference>
<dbReference type="SMART" id="SM00259">
    <property type="entry name" value="ZnF_A20"/>
    <property type="match status" value="1"/>
</dbReference>
<accession>A0A8C4QW90</accession>
<name>A0A8C4QW90_EPTBU</name>
<feature type="compositionally biased region" description="Pro residues" evidence="4">
    <location>
        <begin position="77"/>
        <end position="91"/>
    </location>
</feature>
<dbReference type="PANTHER" id="PTHR10634">
    <property type="entry name" value="AN1-TYPE ZINC FINGER PROTEIN"/>
    <property type="match status" value="1"/>
</dbReference>
<reference evidence="6" key="1">
    <citation type="submission" date="2025-08" db="UniProtKB">
        <authorList>
            <consortium name="Ensembl"/>
        </authorList>
    </citation>
    <scope>IDENTIFICATION</scope>
</reference>
<dbReference type="GO" id="GO:0003677">
    <property type="term" value="F:DNA binding"/>
    <property type="evidence" value="ECO:0007669"/>
    <property type="project" value="InterPro"/>
</dbReference>
<dbReference type="AlphaFoldDB" id="A0A8C4QW90"/>
<feature type="region of interest" description="Disordered" evidence="4">
    <location>
        <begin position="39"/>
        <end position="168"/>
    </location>
</feature>
<keyword evidence="7" id="KW-1185">Reference proteome</keyword>
<dbReference type="PROSITE" id="PS51036">
    <property type="entry name" value="ZF_A20"/>
    <property type="match status" value="1"/>
</dbReference>
<sequence>MAQEANRSQGPMLCTMGCGFYGNPRTDGMCSVCYKEHLQRQNASDRQSPTAVSPGAGGTSVAMTGVEVAAQAVSPVLSPPTTPPRPEPAPAPTQDSSLPELSSPSSTASPITSQPSPMTSRLVAMSLDPNTEEADVAATIERTALPEDKDAAQPGTSDPEVPKQQEKKKHRCFACRKKVGLTALATTRSSNWRLCFGCGTDQAPADRTSAFFSN</sequence>
<reference evidence="6" key="2">
    <citation type="submission" date="2025-09" db="UniProtKB">
        <authorList>
            <consortium name="Ensembl"/>
        </authorList>
    </citation>
    <scope>IDENTIFICATION</scope>
</reference>
<dbReference type="Pfam" id="PF01754">
    <property type="entry name" value="zf-A20"/>
    <property type="match status" value="1"/>
</dbReference>
<evidence type="ECO:0000313" key="7">
    <source>
        <dbReference type="Proteomes" id="UP000694388"/>
    </source>
</evidence>
<dbReference type="Proteomes" id="UP000694388">
    <property type="component" value="Unplaced"/>
</dbReference>
<dbReference type="SUPFAM" id="SSF57716">
    <property type="entry name" value="Glucocorticoid receptor-like (DNA-binding domain)"/>
    <property type="match status" value="1"/>
</dbReference>
<keyword evidence="2" id="KW-0863">Zinc-finger</keyword>
<feature type="compositionally biased region" description="Polar residues" evidence="4">
    <location>
        <begin position="40"/>
        <end position="51"/>
    </location>
</feature>
<dbReference type="InterPro" id="IPR050652">
    <property type="entry name" value="AN1_A20_ZnFinger"/>
</dbReference>
<dbReference type="InterPro" id="IPR002653">
    <property type="entry name" value="Znf_A20"/>
</dbReference>